<evidence type="ECO:0000256" key="3">
    <source>
        <dbReference type="SAM" id="Phobius"/>
    </source>
</evidence>
<feature type="coiled-coil region" evidence="1">
    <location>
        <begin position="340"/>
        <end position="383"/>
    </location>
</feature>
<keyword evidence="3" id="KW-1133">Transmembrane helix</keyword>
<feature type="region of interest" description="Disordered" evidence="2">
    <location>
        <begin position="148"/>
        <end position="170"/>
    </location>
</feature>
<keyword evidence="1" id="KW-0175">Coiled coil</keyword>
<feature type="region of interest" description="Disordered" evidence="2">
    <location>
        <begin position="810"/>
        <end position="839"/>
    </location>
</feature>
<dbReference type="AlphaFoldDB" id="A0A418M683"/>
<evidence type="ECO:0008006" key="6">
    <source>
        <dbReference type="Google" id="ProtNLM"/>
    </source>
</evidence>
<evidence type="ECO:0000313" key="4">
    <source>
        <dbReference type="EMBL" id="RIV21374.1"/>
    </source>
</evidence>
<accession>A0A418M683</accession>
<dbReference type="Proteomes" id="UP000283523">
    <property type="component" value="Unassembled WGS sequence"/>
</dbReference>
<dbReference type="EMBL" id="QXED01000005">
    <property type="protein sequence ID" value="RIV21374.1"/>
    <property type="molecule type" value="Genomic_DNA"/>
</dbReference>
<dbReference type="RefSeq" id="WP_119669168.1">
    <property type="nucleotide sequence ID" value="NZ_QXED01000005.1"/>
</dbReference>
<feature type="compositionally biased region" description="Basic and acidic residues" evidence="2">
    <location>
        <begin position="810"/>
        <end position="827"/>
    </location>
</feature>
<protein>
    <recommendedName>
        <fullName evidence="6">Phage tail tape measure protein</fullName>
    </recommendedName>
</protein>
<feature type="transmembrane region" description="Helical" evidence="3">
    <location>
        <begin position="687"/>
        <end position="708"/>
    </location>
</feature>
<evidence type="ECO:0000313" key="5">
    <source>
        <dbReference type="Proteomes" id="UP000283523"/>
    </source>
</evidence>
<proteinExistence type="predicted"/>
<name>A0A418M683_9BACT</name>
<feature type="transmembrane region" description="Helical" evidence="3">
    <location>
        <begin position="720"/>
        <end position="743"/>
    </location>
</feature>
<evidence type="ECO:0000256" key="1">
    <source>
        <dbReference type="SAM" id="Coils"/>
    </source>
</evidence>
<reference evidence="4 5" key="1">
    <citation type="submission" date="2018-08" db="EMBL/GenBank/DDBJ databases">
        <title>Fibrisoma montanum sp. nov., isolated from Danxia mountain soil.</title>
        <authorList>
            <person name="Huang Y."/>
        </authorList>
    </citation>
    <scope>NUCLEOTIDE SEQUENCE [LARGE SCALE GENOMIC DNA]</scope>
    <source>
        <strain evidence="4 5">HYT19</strain>
    </source>
</reference>
<organism evidence="4 5">
    <name type="scientific">Fibrisoma montanum</name>
    <dbReference type="NCBI Taxonomy" id="2305895"/>
    <lineage>
        <taxon>Bacteria</taxon>
        <taxon>Pseudomonadati</taxon>
        <taxon>Bacteroidota</taxon>
        <taxon>Cytophagia</taxon>
        <taxon>Cytophagales</taxon>
        <taxon>Spirosomataceae</taxon>
        <taxon>Fibrisoma</taxon>
    </lineage>
</organism>
<dbReference type="OrthoDB" id="900244at2"/>
<comment type="caution">
    <text evidence="4">The sequence shown here is derived from an EMBL/GenBank/DDBJ whole genome shotgun (WGS) entry which is preliminary data.</text>
</comment>
<keyword evidence="3" id="KW-0812">Transmembrane</keyword>
<sequence>MEPYSFDIKINDLASGPVLNFAKTFKGVEAGWMKSAAKFANLFSQTGENVDDLSDKLNRLQARRKLMVDSSAIEAADRDIAKLQRHIDSLQKRPAKAPGFMQAMSASAPVAPPDRSYQPTRVVEHGMGRWAMPNLSFEQAAKPVAPLASSRPSWSAPMPERQAPDMTQPRPRSGGFLDMAKQWGSMFDNTSAQADRLQTKLNELTTNRALLVDSADLERADRLIARTQDQLTNLHNTANRPASGLFDAMRSGVNRLTGLLPSAGSEVEQLEHRLVDLTARRTLVVDYEQAVRADREIARLERQLVRAQSQANRPASGFFNSLVSGARRMVGSLASPRQSVDQLNQRLNELTRRRDLMVNTADIARANREIQELERRMDRMRNTGRSGSSSGSGGFMDWLKPAAGMLVAGGLVSGAMHFAQKGMQREQVGVAFEQFVGKQGIAPMMSQLNTFANVTPYTNDEVYGAGRNLLAAKVGPGELNQKLTNVGNMAAVSQKDFLELTSSYAKIKAKGFADSGELHQEFGGTLLMDQLKKNLGVDGEGLFKMAEKRQIRFADIDKAIADLSAKGGAYEGGLEKLSKTAGGKLSTMLGTFEDKIATWAASENTFLGTVFDFGTSFLSQMQPLEVAFTGLLQAFKPIGDSLFGLAVSLGLVSEQGSGVTGIVSALTTGINLLTTAVEVVASPFGQLVLLFAGALKGAMLFNAGLMALRAQGIVSLATGLQALWAVMLANPITAILVGFVALGTLLKTAYDNVDWFRNAVDRAWLTMKGIFNNIGVVLRAIIMPTPGNLKAAFDVVGKAWNSAGTILETKRQEDKRAQAENERDDRKKPYKPVAGANSVFANKPFGNTVSSSSSVDKAKSSGIQSGVTGAKSTNITINLKSLIEGGVHLHTSTVNEGIDDFEERVKETLIRVLDSANAIDRAW</sequence>
<keyword evidence="5" id="KW-1185">Reference proteome</keyword>
<feature type="coiled-coil region" evidence="1">
    <location>
        <begin position="187"/>
        <end position="237"/>
    </location>
</feature>
<evidence type="ECO:0000256" key="2">
    <source>
        <dbReference type="SAM" id="MobiDB-lite"/>
    </source>
</evidence>
<keyword evidence="3" id="KW-0472">Membrane</keyword>
<gene>
    <name evidence="4" type="ORF">DYU11_18380</name>
</gene>
<feature type="coiled-coil region" evidence="1">
    <location>
        <begin position="43"/>
        <end position="93"/>
    </location>
</feature>